<keyword evidence="3" id="KW-1185">Reference proteome</keyword>
<dbReference type="OrthoDB" id="4788989at2759"/>
<reference evidence="2 3" key="1">
    <citation type="submission" date="2015-12" db="EMBL/GenBank/DDBJ databases">
        <title>The genome of Folsomia candida.</title>
        <authorList>
            <person name="Faddeeva A."/>
            <person name="Derks M.F."/>
            <person name="Anvar Y."/>
            <person name="Smit S."/>
            <person name="Van Straalen N."/>
            <person name="Roelofs D."/>
        </authorList>
    </citation>
    <scope>NUCLEOTIDE SEQUENCE [LARGE SCALE GENOMIC DNA]</scope>
    <source>
        <strain evidence="2 3">VU population</strain>
        <tissue evidence="2">Whole body</tissue>
    </source>
</reference>
<accession>A0A226ELG6</accession>
<gene>
    <name evidence="2" type="ORF">Fcan01_06524</name>
</gene>
<dbReference type="AlphaFoldDB" id="A0A226ELG6"/>
<dbReference type="InterPro" id="IPR052088">
    <property type="entry name" value="E3_ubiquitin-ligase_SINA"/>
</dbReference>
<dbReference type="SUPFAM" id="SSF49599">
    <property type="entry name" value="TRAF domain-like"/>
    <property type="match status" value="1"/>
</dbReference>
<organism evidence="2 3">
    <name type="scientific">Folsomia candida</name>
    <name type="common">Springtail</name>
    <dbReference type="NCBI Taxonomy" id="158441"/>
    <lineage>
        <taxon>Eukaryota</taxon>
        <taxon>Metazoa</taxon>
        <taxon>Ecdysozoa</taxon>
        <taxon>Arthropoda</taxon>
        <taxon>Hexapoda</taxon>
        <taxon>Collembola</taxon>
        <taxon>Entomobryomorpha</taxon>
        <taxon>Isotomoidea</taxon>
        <taxon>Isotomidae</taxon>
        <taxon>Proisotominae</taxon>
        <taxon>Folsomia</taxon>
    </lineage>
</organism>
<dbReference type="PANTHER" id="PTHR10315:SF117">
    <property type="entry name" value="RING-TYPE E3 UBIQUITIN TRANSFERASE"/>
    <property type="match status" value="1"/>
</dbReference>
<protein>
    <submittedName>
        <fullName evidence="2">E3 ubiquitin-protein ligase sina</fullName>
    </submittedName>
</protein>
<evidence type="ECO:0000256" key="1">
    <source>
        <dbReference type="SAM" id="MobiDB-lite"/>
    </source>
</evidence>
<dbReference type="SUPFAM" id="SSF57850">
    <property type="entry name" value="RING/U-box"/>
    <property type="match status" value="1"/>
</dbReference>
<dbReference type="PANTHER" id="PTHR10315">
    <property type="entry name" value="E3 UBIQUITIN PROTEIN LIGASE SIAH"/>
    <property type="match status" value="1"/>
</dbReference>
<evidence type="ECO:0000313" key="3">
    <source>
        <dbReference type="Proteomes" id="UP000198287"/>
    </source>
</evidence>
<dbReference type="GO" id="GO:0005737">
    <property type="term" value="C:cytoplasm"/>
    <property type="evidence" value="ECO:0007669"/>
    <property type="project" value="TreeGrafter"/>
</dbReference>
<comment type="caution">
    <text evidence="2">The sequence shown here is derived from an EMBL/GenBank/DDBJ whole genome shotgun (WGS) entry which is preliminary data.</text>
</comment>
<dbReference type="Proteomes" id="UP000198287">
    <property type="component" value="Unassembled WGS sequence"/>
</dbReference>
<feature type="compositionally biased region" description="Acidic residues" evidence="1">
    <location>
        <begin position="264"/>
        <end position="275"/>
    </location>
</feature>
<dbReference type="GO" id="GO:0061630">
    <property type="term" value="F:ubiquitin protein ligase activity"/>
    <property type="evidence" value="ECO:0007669"/>
    <property type="project" value="TreeGrafter"/>
</dbReference>
<dbReference type="Gene3D" id="3.30.40.10">
    <property type="entry name" value="Zinc/RING finger domain, C3HC4 (zinc finger)"/>
    <property type="match status" value="1"/>
</dbReference>
<name>A0A226ELG6_FOLCA</name>
<proteinExistence type="predicted"/>
<dbReference type="InterPro" id="IPR013083">
    <property type="entry name" value="Znf_RING/FYVE/PHD"/>
</dbReference>
<sequence length="371" mass="41276">MAHSSDNDTLNLSNLLECSICLDLCSGHIRQCKNGHNICASHILKKCPICRISYQEGSCRNILAENLVAIERNRLAQAELPRIQNPTDNSVASASPFVAPPPVLETPTNISQHVQIRNGNVACPYSGDGCRHQNVPNLVGRHKIGCHFRPISCCLKTDGCNNARIPFGQYIQHLIDIHGVKSYEGGSTWNNYIVKSSSSKRKLVTSGSTSLFILVTDSKTFLIRAIERDDQIYVWVAYHGLPQDGKKYKAKIEFDFPNANGNYESDDNSEDEDKSSDDYHDSSDDEDYEDVSSEDEGESSNDESDDDGGDADFVFSGTVRTTTRMNFEEVENSGNYFRMSVGDVENNLAVEAITHKKYVESWAINVTVKRT</sequence>
<feature type="compositionally biased region" description="Acidic residues" evidence="1">
    <location>
        <begin position="283"/>
        <end position="310"/>
    </location>
</feature>
<feature type="region of interest" description="Disordered" evidence="1">
    <location>
        <begin position="259"/>
        <end position="314"/>
    </location>
</feature>
<dbReference type="EMBL" id="LNIX01000003">
    <property type="protein sequence ID" value="OXA58068.1"/>
    <property type="molecule type" value="Genomic_DNA"/>
</dbReference>
<evidence type="ECO:0000313" key="2">
    <source>
        <dbReference type="EMBL" id="OXA58068.1"/>
    </source>
</evidence>